<reference evidence="3" key="1">
    <citation type="journal article" date="2009" name="Genome Res.">
        <title>Comparative genomic analyses of the human fungal pathogens Coccidioides and their relatives.</title>
        <authorList>
            <person name="Sharpton T.J."/>
            <person name="Stajich J.E."/>
            <person name="Rounsley S.D."/>
            <person name="Gardner M.J."/>
            <person name="Wortman J.R."/>
            <person name="Jordar V.S."/>
            <person name="Maiti R."/>
            <person name="Kodira C.D."/>
            <person name="Neafsey D.E."/>
            <person name="Zeng Q."/>
            <person name="Hung C.-Y."/>
            <person name="McMahan C."/>
            <person name="Muszewska A."/>
            <person name="Grynberg M."/>
            <person name="Mandel M.A."/>
            <person name="Kellner E.M."/>
            <person name="Barker B.M."/>
            <person name="Galgiani J.N."/>
            <person name="Orbach M.J."/>
            <person name="Kirkland T.N."/>
            <person name="Cole G.T."/>
            <person name="Henn M.R."/>
            <person name="Birren B.W."/>
            <person name="Taylor J.W."/>
        </authorList>
    </citation>
    <scope>NUCLEOTIDE SEQUENCE [LARGE SCALE GENOMIC DNA]</scope>
    <source>
        <strain evidence="3">UAMH 1704</strain>
    </source>
</reference>
<accession>C4JHY3</accession>
<dbReference type="GeneID" id="8440662"/>
<feature type="compositionally biased region" description="Polar residues" evidence="1">
    <location>
        <begin position="1"/>
        <end position="12"/>
    </location>
</feature>
<dbReference type="AlphaFoldDB" id="C4JHY3"/>
<dbReference type="Proteomes" id="UP000002058">
    <property type="component" value="Unassembled WGS sequence"/>
</dbReference>
<dbReference type="KEGG" id="ure:UREG_01408"/>
<keyword evidence="3" id="KW-1185">Reference proteome</keyword>
<evidence type="ECO:0000313" key="2">
    <source>
        <dbReference type="EMBL" id="EEP76559.1"/>
    </source>
</evidence>
<dbReference type="InParanoid" id="C4JHY3"/>
<name>C4JHY3_UNCRE</name>
<feature type="region of interest" description="Disordered" evidence="1">
    <location>
        <begin position="1"/>
        <end position="25"/>
    </location>
</feature>
<dbReference type="HOGENOM" id="CLU_196966_0_0_1"/>
<gene>
    <name evidence="2" type="ORF">UREG_01408</name>
</gene>
<dbReference type="RefSeq" id="XP_002541892.1">
    <property type="nucleotide sequence ID" value="XM_002541846.1"/>
</dbReference>
<proteinExistence type="predicted"/>
<evidence type="ECO:0000313" key="3">
    <source>
        <dbReference type="Proteomes" id="UP000002058"/>
    </source>
</evidence>
<dbReference type="VEuPathDB" id="FungiDB:UREG_01408"/>
<organism evidence="2 3">
    <name type="scientific">Uncinocarpus reesii (strain UAMH 1704)</name>
    <dbReference type="NCBI Taxonomy" id="336963"/>
    <lineage>
        <taxon>Eukaryota</taxon>
        <taxon>Fungi</taxon>
        <taxon>Dikarya</taxon>
        <taxon>Ascomycota</taxon>
        <taxon>Pezizomycotina</taxon>
        <taxon>Eurotiomycetes</taxon>
        <taxon>Eurotiomycetidae</taxon>
        <taxon>Onygenales</taxon>
        <taxon>Onygenaceae</taxon>
        <taxon>Uncinocarpus</taxon>
    </lineage>
</organism>
<dbReference type="EMBL" id="CH476615">
    <property type="protein sequence ID" value="EEP76559.1"/>
    <property type="molecule type" value="Genomic_DNA"/>
</dbReference>
<dbReference type="OrthoDB" id="6133115at2759"/>
<evidence type="ECO:0000256" key="1">
    <source>
        <dbReference type="SAM" id="MobiDB-lite"/>
    </source>
</evidence>
<protein>
    <submittedName>
        <fullName evidence="2">Uncharacterized protein</fullName>
    </submittedName>
</protein>
<sequence>MAVSESSTSVLTDSAHGEASRVGINHMSPMPGVRCPKCEEAGKEVWVIPGKKCHVCGALC</sequence>